<dbReference type="SUPFAM" id="SSF52833">
    <property type="entry name" value="Thioredoxin-like"/>
    <property type="match status" value="1"/>
</dbReference>
<dbReference type="KEGG" id="mol:YLM1_1494"/>
<reference evidence="7 9" key="1">
    <citation type="journal article" date="2016" name="Genome Announc.">
        <title>Draft Genome Sequence of the Rumen Methanogen Methanobrevibacter olleyae YLM1.</title>
        <authorList>
            <person name="Kelly W.J."/>
            <person name="Li D."/>
            <person name="Lambie S.C."/>
            <person name="Cox F."/>
            <person name="Attwood G.T."/>
            <person name="Altermann E."/>
            <person name="Leahy S.C."/>
        </authorList>
    </citation>
    <scope>NUCLEOTIDE SEQUENCE [LARGE SCALE GENOMIC DNA]</scope>
    <source>
        <strain evidence="7 9">YLM1</strain>
    </source>
</reference>
<keyword evidence="5" id="KW-1133">Transmembrane helix</keyword>
<proteinExistence type="inferred from homology"/>
<evidence type="ECO:0000256" key="5">
    <source>
        <dbReference type="SAM" id="Phobius"/>
    </source>
</evidence>
<evidence type="ECO:0000313" key="9">
    <source>
        <dbReference type="Proteomes" id="UP000066376"/>
    </source>
</evidence>
<feature type="region of interest" description="Disordered" evidence="4">
    <location>
        <begin position="37"/>
        <end position="84"/>
    </location>
</feature>
<dbReference type="Proteomes" id="UP000183442">
    <property type="component" value="Unassembled WGS sequence"/>
</dbReference>
<dbReference type="PANTHER" id="PTHR15337:SF11">
    <property type="entry name" value="THIOREDOXIN DOMAIN-CONTAINING PROTEIN"/>
    <property type="match status" value="1"/>
</dbReference>
<feature type="compositionally biased region" description="Low complexity" evidence="4">
    <location>
        <begin position="37"/>
        <end position="78"/>
    </location>
</feature>
<dbReference type="RefSeq" id="WP_067148011.1">
    <property type="nucleotide sequence ID" value="NZ_CP014265.1"/>
</dbReference>
<dbReference type="OrthoDB" id="35385at2157"/>
<dbReference type="EMBL" id="FOTL01000015">
    <property type="protein sequence ID" value="SFL49903.1"/>
    <property type="molecule type" value="Genomic_DNA"/>
</dbReference>
<keyword evidence="2" id="KW-0732">Signal</keyword>
<evidence type="ECO:0000313" key="8">
    <source>
        <dbReference type="EMBL" id="SFL49903.1"/>
    </source>
</evidence>
<evidence type="ECO:0000259" key="6">
    <source>
        <dbReference type="Pfam" id="PF13098"/>
    </source>
</evidence>
<sequence>MAKFKLIFILVITLVFIFGILMVLDVHTSFDDSTSLIPSSNSSDDINQSNYENGSSSADSNNNNNTNANSTSNTNTNKNNHDDKIDYDSKYYDSSYIKGLYLCNDLEQAFKDAKAHHRNVMIVFDQGTCINCEYLKEKGLRDSKIQKEINENFIILIVDTSSNPELASKLNIYGTPTTVILDENRNELHRTVGYESPSKYLNELKEASSK</sequence>
<evidence type="ECO:0000313" key="7">
    <source>
        <dbReference type="EMBL" id="AMK16051.1"/>
    </source>
</evidence>
<dbReference type="PATRIC" id="fig|294671.3.peg.1557"/>
<reference evidence="8" key="4">
    <citation type="submission" date="2016-10" db="EMBL/GenBank/DDBJ databases">
        <authorList>
            <person name="de Groot N.N."/>
        </authorList>
    </citation>
    <scope>NUCLEOTIDE SEQUENCE [LARGE SCALE GENOMIC DNA]</scope>
    <source>
        <strain evidence="8">DSM 16632</strain>
    </source>
</reference>
<dbReference type="EMBL" id="CP014265">
    <property type="protein sequence ID" value="AMK16051.1"/>
    <property type="molecule type" value="Genomic_DNA"/>
</dbReference>
<accession>A0A126R197</accession>
<evidence type="ECO:0000256" key="2">
    <source>
        <dbReference type="ARBA" id="ARBA00022729"/>
    </source>
</evidence>
<keyword evidence="9" id="KW-1185">Reference proteome</keyword>
<dbReference type="InterPro" id="IPR051099">
    <property type="entry name" value="AGR/TXD"/>
</dbReference>
<keyword evidence="3" id="KW-0813">Transport</keyword>
<reference evidence="10" key="3">
    <citation type="submission" date="2016-10" db="EMBL/GenBank/DDBJ databases">
        <authorList>
            <person name="Varghese N."/>
        </authorList>
    </citation>
    <scope>NUCLEOTIDE SEQUENCE [LARGE SCALE GENOMIC DNA]</scope>
    <source>
        <strain evidence="10">DSM 16632</strain>
    </source>
</reference>
<reference evidence="9" key="2">
    <citation type="submission" date="2016-02" db="EMBL/GenBank/DDBJ databases">
        <title>The draft genome sequence of the rumen methanogen Methanobrevibacter olleyae YLM1.</title>
        <authorList>
            <consortium name="New Zealand Agricultural Greenhouse Gas Research Centre/Pastoral Greenhouse Gas Research Consortium"/>
            <person name="Kelly W.J."/>
            <person name="Li D."/>
            <person name="Lambie S.C."/>
            <person name="Attwood G.T."/>
            <person name="Altermann E."/>
            <person name="Leahy S.C."/>
        </authorList>
    </citation>
    <scope>NUCLEOTIDE SEQUENCE [LARGE SCALE GENOMIC DNA]</scope>
    <source>
        <strain evidence="9">YLM1</strain>
    </source>
</reference>
<dbReference type="InterPro" id="IPR036249">
    <property type="entry name" value="Thioredoxin-like_sf"/>
</dbReference>
<evidence type="ECO:0000256" key="1">
    <source>
        <dbReference type="ARBA" id="ARBA00007787"/>
    </source>
</evidence>
<dbReference type="Gene3D" id="3.40.30.10">
    <property type="entry name" value="Glutaredoxin"/>
    <property type="match status" value="1"/>
</dbReference>
<dbReference type="STRING" id="294671.YLM1_1494"/>
<dbReference type="Proteomes" id="UP000066376">
    <property type="component" value="Chromosome"/>
</dbReference>
<keyword evidence="5" id="KW-0472">Membrane</keyword>
<dbReference type="GeneID" id="28489813"/>
<gene>
    <name evidence="8" type="ORF">SAMN02910297_01055</name>
    <name evidence="7" type="ORF">YLM1_1494</name>
</gene>
<dbReference type="InterPro" id="IPR012336">
    <property type="entry name" value="Thioredoxin-like_fold"/>
</dbReference>
<feature type="domain" description="Thioredoxin-like fold" evidence="6">
    <location>
        <begin position="113"/>
        <end position="202"/>
    </location>
</feature>
<evidence type="ECO:0000313" key="10">
    <source>
        <dbReference type="Proteomes" id="UP000183442"/>
    </source>
</evidence>
<dbReference type="PANTHER" id="PTHR15337">
    <property type="entry name" value="ANTERIOR GRADIENT PROTEIN-RELATED"/>
    <property type="match status" value="1"/>
</dbReference>
<dbReference type="Pfam" id="PF13098">
    <property type="entry name" value="Thioredoxin_2"/>
    <property type="match status" value="1"/>
</dbReference>
<protein>
    <submittedName>
        <fullName evidence="7">Thioredoxin domain-containing protein</fullName>
    </submittedName>
    <submittedName>
        <fullName evidence="8">Thioredoxin-like domain-containing protein</fullName>
    </submittedName>
</protein>
<keyword evidence="5" id="KW-0812">Transmembrane</keyword>
<evidence type="ECO:0000256" key="4">
    <source>
        <dbReference type="SAM" id="MobiDB-lite"/>
    </source>
</evidence>
<organism evidence="7 9">
    <name type="scientific">Methanobrevibacter olleyae</name>
    <dbReference type="NCBI Taxonomy" id="294671"/>
    <lineage>
        <taxon>Archaea</taxon>
        <taxon>Methanobacteriati</taxon>
        <taxon>Methanobacteriota</taxon>
        <taxon>Methanomada group</taxon>
        <taxon>Methanobacteria</taxon>
        <taxon>Methanobacteriales</taxon>
        <taxon>Methanobacteriaceae</taxon>
        <taxon>Methanobrevibacter</taxon>
    </lineage>
</organism>
<name>A0A126R197_METOL</name>
<feature type="transmembrane region" description="Helical" evidence="5">
    <location>
        <begin position="6"/>
        <end position="24"/>
    </location>
</feature>
<dbReference type="AlphaFoldDB" id="A0A126R197"/>
<evidence type="ECO:0000256" key="3">
    <source>
        <dbReference type="ARBA" id="ARBA00022982"/>
    </source>
</evidence>
<keyword evidence="3" id="KW-0249">Electron transport</keyword>
<comment type="similarity">
    <text evidence="1">Belongs to the glutaredoxin family.</text>
</comment>